<evidence type="ECO:0000313" key="1">
    <source>
        <dbReference type="EMBL" id="ENH96876.1"/>
    </source>
</evidence>
<accession>N4WUT2</accession>
<dbReference type="RefSeq" id="WP_003468266.1">
    <property type="nucleotide sequence ID" value="NZ_APML01000028.1"/>
</dbReference>
<evidence type="ECO:0008006" key="3">
    <source>
        <dbReference type="Google" id="ProtNLM"/>
    </source>
</evidence>
<name>N4WUT2_9BACI</name>
<dbReference type="PATRIC" id="fig|1308866.3.peg.1724"/>
<dbReference type="AlphaFoldDB" id="N4WUT2"/>
<comment type="caution">
    <text evidence="1">The sequence shown here is derived from an EMBL/GenBank/DDBJ whole genome shotgun (WGS) entry which is preliminary data.</text>
</comment>
<keyword evidence="2" id="KW-1185">Reference proteome</keyword>
<evidence type="ECO:0000313" key="2">
    <source>
        <dbReference type="Proteomes" id="UP000012283"/>
    </source>
</evidence>
<organism evidence="1 2">
    <name type="scientific">Gracilibacillus halophilus YIM-C55.5</name>
    <dbReference type="NCBI Taxonomy" id="1308866"/>
    <lineage>
        <taxon>Bacteria</taxon>
        <taxon>Bacillati</taxon>
        <taxon>Bacillota</taxon>
        <taxon>Bacilli</taxon>
        <taxon>Bacillales</taxon>
        <taxon>Bacillaceae</taxon>
        <taxon>Gracilibacillus</taxon>
    </lineage>
</organism>
<dbReference type="eggNOG" id="ENOG502Z7RW">
    <property type="taxonomic scope" value="Bacteria"/>
</dbReference>
<gene>
    <name evidence="1" type="ORF">J416_08509</name>
</gene>
<protein>
    <recommendedName>
        <fullName evidence="3">Heparinase II/III family protein</fullName>
    </recommendedName>
</protein>
<proteinExistence type="predicted"/>
<dbReference type="SUPFAM" id="SSF48239">
    <property type="entry name" value="Terpenoid cyclases/Protein prenyltransferases"/>
    <property type="match status" value="1"/>
</dbReference>
<dbReference type="OrthoDB" id="1290722at2"/>
<dbReference type="STRING" id="1308866.J416_08509"/>
<dbReference type="InterPro" id="IPR008930">
    <property type="entry name" value="Terpenoid_cyclase/PrenylTrfase"/>
</dbReference>
<dbReference type="Proteomes" id="UP000012283">
    <property type="component" value="Unassembled WGS sequence"/>
</dbReference>
<dbReference type="EMBL" id="APML01000028">
    <property type="protein sequence ID" value="ENH96876.1"/>
    <property type="molecule type" value="Genomic_DNA"/>
</dbReference>
<sequence>MNMYQQLVIQNDKITQSFLDGQILDSGSRYLGGIIDNKTGIPSPSHTGTARVIGTWVSSFVNKDSTYYHTSELKRRIRLALDYMLDQQHEDGTISPGWTNYHSPPDTGFIITGFAQIYNLFVHDSGRESDPLAGKVLMFLERAVPAMLTGGCHTPNHRWVLTSALSHMYQIFGDQAMANRAEEWLNEGIDMTEDGEWTERSNGIYNAVSNISLYHTAQLLHKPKLLDYVRKNLNMMLYFIHPNGEVVTDYSGRQDYGYSYDLSPYHLIYRLMAVEDSNQLYGAMSDLAAESLYDMGPVNNHVLLGYLSFPWIKEKNFDKMELPKSYEIMLNEKYPMEENLKKMDRMGHHSNIEHTSIHKAFGSRIVRFREQEQSVTIMSNHTSFFSLRNGEAKIRGIQMYSSFSPGIIEFDTIHRMSGGYRLEKRMEKGYKGPIPQAHSTNDLETSPWSLLPHQKRAKTHNQTFEMKADIIRFDHGWNIHIHSDKRQDVFTQIVFILDSGAILSGPGIDQIEDTTSFWKQAELNISTGEDMITMDSGKHEHWKPSIGDSIINDTGVQKVKVNVLSPIDHTFRIRLC</sequence>
<reference evidence="1 2" key="1">
    <citation type="submission" date="2013-03" db="EMBL/GenBank/DDBJ databases">
        <title>Draft genome sequence of Gracibacillus halophilus YIM-C55.5, a moderately halophilic and thermophilic organism from the Xiaochaidamu salt lake.</title>
        <authorList>
            <person name="Sugumar T."/>
            <person name="Polireddy D.R."/>
            <person name="Antony A."/>
            <person name="Madhava Y.R."/>
            <person name="Sivakumar N."/>
        </authorList>
    </citation>
    <scope>NUCLEOTIDE SEQUENCE [LARGE SCALE GENOMIC DNA]</scope>
    <source>
        <strain evidence="1 2">YIM-C55.5</strain>
    </source>
</reference>